<keyword evidence="5" id="KW-1185">Reference proteome</keyword>
<gene>
    <name evidence="4" type="ORF">LQV63_22600</name>
</gene>
<keyword evidence="2" id="KW-0732">Signal</keyword>
<feature type="chain" id="PRO_5046190628" evidence="2">
    <location>
        <begin position="23"/>
        <end position="146"/>
    </location>
</feature>
<feature type="domain" description="YtkA-like" evidence="3">
    <location>
        <begin position="53"/>
        <end position="129"/>
    </location>
</feature>
<evidence type="ECO:0000313" key="5">
    <source>
        <dbReference type="Proteomes" id="UP001199916"/>
    </source>
</evidence>
<dbReference type="RefSeq" id="WP_019423860.1">
    <property type="nucleotide sequence ID" value="NZ_JAJNBZ010000024.1"/>
</dbReference>
<accession>A0ABS8YN93</accession>
<dbReference type="PROSITE" id="PS51257">
    <property type="entry name" value="PROKAR_LIPOPROTEIN"/>
    <property type="match status" value="1"/>
</dbReference>
<dbReference type="Pfam" id="PF13115">
    <property type="entry name" value="YtkA"/>
    <property type="match status" value="1"/>
</dbReference>
<dbReference type="Proteomes" id="UP001199916">
    <property type="component" value="Unassembled WGS sequence"/>
</dbReference>
<organism evidence="4 5">
    <name type="scientific">Paenibacillus profundus</name>
    <dbReference type="NCBI Taxonomy" id="1173085"/>
    <lineage>
        <taxon>Bacteria</taxon>
        <taxon>Bacillati</taxon>
        <taxon>Bacillota</taxon>
        <taxon>Bacilli</taxon>
        <taxon>Bacillales</taxon>
        <taxon>Paenibacillaceae</taxon>
        <taxon>Paenibacillus</taxon>
    </lineage>
</organism>
<feature type="compositionally biased region" description="Basic and acidic residues" evidence="1">
    <location>
        <begin position="25"/>
        <end position="40"/>
    </location>
</feature>
<evidence type="ECO:0000313" key="4">
    <source>
        <dbReference type="EMBL" id="MCE5172075.1"/>
    </source>
</evidence>
<sequence>MWKKAVLALSFAALLMAGCGNGGGHDQHTDQPGDAMHGDHGGSNADGTIPDLIKVELKVPDEVKAKESIIISARVTQSDKAVDDADKVEFEYWMEGEEHERAEGTLKEDGTYQMEHTFEKPGTYNVISHVTARDMHSMPKKTFEVK</sequence>
<evidence type="ECO:0000256" key="2">
    <source>
        <dbReference type="SAM" id="SignalP"/>
    </source>
</evidence>
<evidence type="ECO:0000259" key="3">
    <source>
        <dbReference type="Pfam" id="PF13115"/>
    </source>
</evidence>
<evidence type="ECO:0000256" key="1">
    <source>
        <dbReference type="SAM" id="MobiDB-lite"/>
    </source>
</evidence>
<feature type="signal peptide" evidence="2">
    <location>
        <begin position="1"/>
        <end position="22"/>
    </location>
</feature>
<name>A0ABS8YN93_9BACL</name>
<dbReference type="InterPro" id="IPR032693">
    <property type="entry name" value="YtkA-like_dom"/>
</dbReference>
<reference evidence="4 5" key="1">
    <citation type="submission" date="2021-11" db="EMBL/GenBank/DDBJ databases">
        <title>Draft genome sequence of Paenibacillus profundus YoMME, a new Gram-positive bacteria with exoelectrogenic properties.</title>
        <authorList>
            <person name="Hubenova Y."/>
            <person name="Hubenova E."/>
            <person name="Manasiev Y."/>
            <person name="Peykov S."/>
            <person name="Mitov M."/>
        </authorList>
    </citation>
    <scope>NUCLEOTIDE SEQUENCE [LARGE SCALE GENOMIC DNA]</scope>
    <source>
        <strain evidence="4 5">YoMME</strain>
    </source>
</reference>
<protein>
    <submittedName>
        <fullName evidence="4">FixH family protein</fullName>
    </submittedName>
</protein>
<proteinExistence type="predicted"/>
<feature type="region of interest" description="Disordered" evidence="1">
    <location>
        <begin position="22"/>
        <end position="48"/>
    </location>
</feature>
<dbReference type="EMBL" id="JAJNBZ010000024">
    <property type="protein sequence ID" value="MCE5172075.1"/>
    <property type="molecule type" value="Genomic_DNA"/>
</dbReference>
<comment type="caution">
    <text evidence="4">The sequence shown here is derived from an EMBL/GenBank/DDBJ whole genome shotgun (WGS) entry which is preliminary data.</text>
</comment>